<organism evidence="1 2">
    <name type="scientific">Leclercia adecarboxylata</name>
    <dbReference type="NCBI Taxonomy" id="83655"/>
    <lineage>
        <taxon>Bacteria</taxon>
        <taxon>Pseudomonadati</taxon>
        <taxon>Pseudomonadota</taxon>
        <taxon>Gammaproteobacteria</taxon>
        <taxon>Enterobacterales</taxon>
        <taxon>Enterobacteriaceae</taxon>
        <taxon>Leclercia</taxon>
    </lineage>
</organism>
<reference evidence="2" key="1">
    <citation type="submission" date="2017-09" db="EMBL/GenBank/DDBJ databases">
        <title>FDA dAtabase for Regulatory Grade micrObial Sequences (FDA-ARGOS): Supporting development and validation of Infectious Disease Dx tests.</title>
        <authorList>
            <person name="Minogue T."/>
            <person name="Wolcott M."/>
            <person name="Wasieloski L."/>
            <person name="Aguilar W."/>
            <person name="Moore D."/>
            <person name="Tallon L."/>
            <person name="Sadzewicz L."/>
            <person name="Ott S."/>
            <person name="Zhao X."/>
            <person name="Nagaraj S."/>
            <person name="Vavikolanu K."/>
            <person name="Aluvathingal J."/>
            <person name="Nadendla S."/>
            <person name="Sichtig H."/>
        </authorList>
    </citation>
    <scope>NUCLEOTIDE SEQUENCE [LARGE SCALE GENOMIC DNA]</scope>
    <source>
        <strain evidence="2">FDAARGOS_404</strain>
    </source>
</reference>
<name>A0A855EXE8_9ENTR</name>
<proteinExistence type="predicted"/>
<evidence type="ECO:0000313" key="1">
    <source>
        <dbReference type="EMBL" id="PHH03796.1"/>
    </source>
</evidence>
<dbReference type="Proteomes" id="UP000222768">
    <property type="component" value="Unassembled WGS sequence"/>
</dbReference>
<evidence type="ECO:0000313" key="2">
    <source>
        <dbReference type="Proteomes" id="UP000222768"/>
    </source>
</evidence>
<dbReference type="EMBL" id="PDLK01000002">
    <property type="protein sequence ID" value="PHH03796.1"/>
    <property type="molecule type" value="Genomic_DNA"/>
</dbReference>
<dbReference type="AlphaFoldDB" id="A0A855EXE8"/>
<accession>A0A855EXE8</accession>
<comment type="caution">
    <text evidence="1">The sequence shown here is derived from an EMBL/GenBank/DDBJ whole genome shotgun (WGS) entry which is preliminary data.</text>
</comment>
<gene>
    <name evidence="1" type="ORF">CRX53_07325</name>
</gene>
<sequence>MTKEETKIRCRDLYLQWDGRHENNPAKGLLFQAYMRQQPDFASFTYGRASMHQVVQCWVDEWEGFFQ</sequence>
<protein>
    <submittedName>
        <fullName evidence="1">Uncharacterized protein</fullName>
    </submittedName>
</protein>